<evidence type="ECO:0008006" key="4">
    <source>
        <dbReference type="Google" id="ProtNLM"/>
    </source>
</evidence>
<organism evidence="2 3">
    <name type="scientific">Emticicia oligotrophica (strain DSM 17448 / CIP 109782 / MTCC 6937 / GPTSA100-15)</name>
    <dbReference type="NCBI Taxonomy" id="929562"/>
    <lineage>
        <taxon>Bacteria</taxon>
        <taxon>Pseudomonadati</taxon>
        <taxon>Bacteroidota</taxon>
        <taxon>Cytophagia</taxon>
        <taxon>Cytophagales</taxon>
        <taxon>Leadbetterellaceae</taxon>
        <taxon>Emticicia</taxon>
    </lineage>
</organism>
<reference evidence="2 3" key="1">
    <citation type="submission" date="2011-07" db="EMBL/GenBank/DDBJ databases">
        <title>The complete genome of chromosome of Emticicia oligotrophica DSM 17448.</title>
        <authorList>
            <consortium name="US DOE Joint Genome Institute (JGI-PGF)"/>
            <person name="Lucas S."/>
            <person name="Han J."/>
            <person name="Lapidus A."/>
            <person name="Bruce D."/>
            <person name="Goodwin L."/>
            <person name="Pitluck S."/>
            <person name="Peters L."/>
            <person name="Kyrpides N."/>
            <person name="Mavromatis K."/>
            <person name="Ivanova N."/>
            <person name="Ovchinnikova G."/>
            <person name="Teshima H."/>
            <person name="Detter J.C."/>
            <person name="Tapia R."/>
            <person name="Han C."/>
            <person name="Land M."/>
            <person name="Hauser L."/>
            <person name="Markowitz V."/>
            <person name="Cheng J.-F."/>
            <person name="Hugenholtz P."/>
            <person name="Woyke T."/>
            <person name="Wu D."/>
            <person name="Tindall B."/>
            <person name="Pomrenke H."/>
            <person name="Brambilla E."/>
            <person name="Klenk H.-P."/>
            <person name="Eisen J.A."/>
        </authorList>
    </citation>
    <scope>NUCLEOTIDE SEQUENCE [LARGE SCALE GENOMIC DNA]</scope>
    <source>
        <strain evidence="2 3">DSM 17448</strain>
    </source>
</reference>
<keyword evidence="1" id="KW-0732">Signal</keyword>
<protein>
    <recommendedName>
        <fullName evidence="4">Transporter</fullName>
    </recommendedName>
</protein>
<feature type="signal peptide" evidence="1">
    <location>
        <begin position="1"/>
        <end position="18"/>
    </location>
</feature>
<evidence type="ECO:0000313" key="2">
    <source>
        <dbReference type="EMBL" id="AFK01841.1"/>
    </source>
</evidence>
<gene>
    <name evidence="2" type="ordered locus">Emtol_0688</name>
</gene>
<dbReference type="RefSeq" id="WP_015027544.1">
    <property type="nucleotide sequence ID" value="NC_018748.1"/>
</dbReference>
<evidence type="ECO:0000256" key="1">
    <source>
        <dbReference type="SAM" id="SignalP"/>
    </source>
</evidence>
<proteinExistence type="predicted"/>
<dbReference type="EMBL" id="CP002961">
    <property type="protein sequence ID" value="AFK01841.1"/>
    <property type="molecule type" value="Genomic_DNA"/>
</dbReference>
<accession>A0ABM5MXN6</accession>
<name>A0ABM5MXN6_EMTOG</name>
<sequence>MKKILFWVLMIGYLPASACDMCGCANSGSFFGILPQSNMRFVGVRYRFKDFDSHLNSQVLKTKEHYQTTELWGRFYPFMKTQLLVFLPYNSNKQTTLSGRTARIEGLGDASMIMHYNVFNTFWDSTNHQVNQNLLIGGGLKLPTGKYKYEDTGEEGANANFQLGTGSVDFVLNAIYTLRYHSWGINADASHKLNTRNSNGYKFANRTNGSLMAFYAAKFGRFTMMPNVGTMVEYSGQDIKNGLKNRFTGGWLMMANMGIELYYKRYSAGFIFQKPIVQNLVNKESRINQQTSIHCTFMF</sequence>
<dbReference type="Proteomes" id="UP000002875">
    <property type="component" value="Chromosome"/>
</dbReference>
<feature type="chain" id="PRO_5045984325" description="Transporter" evidence="1">
    <location>
        <begin position="19"/>
        <end position="299"/>
    </location>
</feature>
<keyword evidence="3" id="KW-1185">Reference proteome</keyword>
<evidence type="ECO:0000313" key="3">
    <source>
        <dbReference type="Proteomes" id="UP000002875"/>
    </source>
</evidence>